<evidence type="ECO:0000256" key="1">
    <source>
        <dbReference type="SAM" id="MobiDB-lite"/>
    </source>
</evidence>
<feature type="compositionally biased region" description="Basic residues" evidence="1">
    <location>
        <begin position="64"/>
        <end position="78"/>
    </location>
</feature>
<dbReference type="Proteomes" id="UP000325286">
    <property type="component" value="Chromosome"/>
</dbReference>
<gene>
    <name evidence="2" type="primary">rhlE_1</name>
    <name evidence="2" type="ORF">UC8_15150</name>
</gene>
<keyword evidence="3" id="KW-1185">Reference proteome</keyword>
<sequence length="121" mass="13104">MAITFCTPEEHDALKAVEKLIGKRIRLNTAHPFHHRFQRSDASPSKSRRSGGKPGGGKPSGGKRTWKPKFQSGKKKRGSGSTAPTARPKKASPNGRSSQRNGQNPAAAKKQKRRGPKSGPR</sequence>
<dbReference type="KEGG" id="rul:UC8_15150"/>
<dbReference type="RefSeq" id="WP_210421356.1">
    <property type="nucleotide sequence ID" value="NZ_CP042914.1"/>
</dbReference>
<keyword evidence="2" id="KW-0378">Hydrolase</keyword>
<dbReference type="EC" id="3.6.4.13" evidence="2"/>
<dbReference type="GO" id="GO:0016787">
    <property type="term" value="F:hydrolase activity"/>
    <property type="evidence" value="ECO:0007669"/>
    <property type="project" value="UniProtKB-KW"/>
</dbReference>
<keyword evidence="2" id="KW-0347">Helicase</keyword>
<feature type="region of interest" description="Disordered" evidence="1">
    <location>
        <begin position="28"/>
        <end position="121"/>
    </location>
</feature>
<name>A0A5B9QPC4_9BACT</name>
<feature type="compositionally biased region" description="Basic residues" evidence="1">
    <location>
        <begin position="109"/>
        <end position="121"/>
    </location>
</feature>
<evidence type="ECO:0000313" key="2">
    <source>
        <dbReference type="EMBL" id="QEG39520.1"/>
    </source>
</evidence>
<dbReference type="GO" id="GO:0003724">
    <property type="term" value="F:RNA helicase activity"/>
    <property type="evidence" value="ECO:0007669"/>
    <property type="project" value="UniProtKB-EC"/>
</dbReference>
<dbReference type="EMBL" id="CP042914">
    <property type="protein sequence ID" value="QEG39520.1"/>
    <property type="molecule type" value="Genomic_DNA"/>
</dbReference>
<protein>
    <submittedName>
        <fullName evidence="2">ATP-dependent RNA helicase RhlE</fullName>
        <ecNumber evidence="2">3.6.4.13</ecNumber>
    </submittedName>
</protein>
<keyword evidence="2" id="KW-0547">Nucleotide-binding</keyword>
<reference evidence="2 3" key="1">
    <citation type="submission" date="2019-08" db="EMBL/GenBank/DDBJ databases">
        <title>Deep-cultivation of Planctomycetes and their phenomic and genomic characterization uncovers novel biology.</title>
        <authorList>
            <person name="Wiegand S."/>
            <person name="Jogler M."/>
            <person name="Boedeker C."/>
            <person name="Pinto D."/>
            <person name="Vollmers J."/>
            <person name="Rivas-Marin E."/>
            <person name="Kohn T."/>
            <person name="Peeters S.H."/>
            <person name="Heuer A."/>
            <person name="Rast P."/>
            <person name="Oberbeckmann S."/>
            <person name="Bunk B."/>
            <person name="Jeske O."/>
            <person name="Meyerdierks A."/>
            <person name="Storesund J.E."/>
            <person name="Kallscheuer N."/>
            <person name="Luecker S."/>
            <person name="Lage O.M."/>
            <person name="Pohl T."/>
            <person name="Merkel B.J."/>
            <person name="Hornburger P."/>
            <person name="Mueller R.-W."/>
            <person name="Bruemmer F."/>
            <person name="Labrenz M."/>
            <person name="Spormann A.M."/>
            <person name="Op den Camp H."/>
            <person name="Overmann J."/>
            <person name="Amann R."/>
            <person name="Jetten M.S.M."/>
            <person name="Mascher T."/>
            <person name="Medema M.H."/>
            <person name="Devos D.P."/>
            <person name="Kaster A.-K."/>
            <person name="Ovreas L."/>
            <person name="Rohde M."/>
            <person name="Galperin M.Y."/>
            <person name="Jogler C."/>
        </authorList>
    </citation>
    <scope>NUCLEOTIDE SEQUENCE [LARGE SCALE GENOMIC DNA]</scope>
    <source>
        <strain evidence="2 3">UC8</strain>
    </source>
</reference>
<organism evidence="2 3">
    <name type="scientific">Roseimaritima ulvae</name>
    <dbReference type="NCBI Taxonomy" id="980254"/>
    <lineage>
        <taxon>Bacteria</taxon>
        <taxon>Pseudomonadati</taxon>
        <taxon>Planctomycetota</taxon>
        <taxon>Planctomycetia</taxon>
        <taxon>Pirellulales</taxon>
        <taxon>Pirellulaceae</taxon>
        <taxon>Roseimaritima</taxon>
    </lineage>
</organism>
<feature type="compositionally biased region" description="Polar residues" evidence="1">
    <location>
        <begin position="94"/>
        <end position="104"/>
    </location>
</feature>
<proteinExistence type="predicted"/>
<dbReference type="AlphaFoldDB" id="A0A5B9QPC4"/>
<feature type="compositionally biased region" description="Basic residues" evidence="1">
    <location>
        <begin position="28"/>
        <end position="37"/>
    </location>
</feature>
<accession>A0A5B9QPC4</accession>
<evidence type="ECO:0000313" key="3">
    <source>
        <dbReference type="Proteomes" id="UP000325286"/>
    </source>
</evidence>
<keyword evidence="2" id="KW-0067">ATP-binding</keyword>